<dbReference type="Proteomes" id="UP000650424">
    <property type="component" value="Unassembled WGS sequence"/>
</dbReference>
<organism evidence="2 3">
    <name type="scientific">Undibacterium hunanense</name>
    <dbReference type="NCBI Taxonomy" id="2762292"/>
    <lineage>
        <taxon>Bacteria</taxon>
        <taxon>Pseudomonadati</taxon>
        <taxon>Pseudomonadota</taxon>
        <taxon>Betaproteobacteria</taxon>
        <taxon>Burkholderiales</taxon>
        <taxon>Oxalobacteraceae</taxon>
        <taxon>Undibacterium</taxon>
    </lineage>
</organism>
<comment type="caution">
    <text evidence="2">The sequence shown here is derived from an EMBL/GenBank/DDBJ whole genome shotgun (WGS) entry which is preliminary data.</text>
</comment>
<reference evidence="2 3" key="1">
    <citation type="submission" date="2020-08" db="EMBL/GenBank/DDBJ databases">
        <title>Novel species isolated from subtropical streams in China.</title>
        <authorList>
            <person name="Lu H."/>
        </authorList>
    </citation>
    <scope>NUCLEOTIDE SEQUENCE [LARGE SCALE GENOMIC DNA]</scope>
    <source>
        <strain evidence="2 3">CY18W</strain>
    </source>
</reference>
<feature type="domain" description="Band 7" evidence="1">
    <location>
        <begin position="275"/>
        <end position="488"/>
    </location>
</feature>
<evidence type="ECO:0000259" key="1">
    <source>
        <dbReference type="Pfam" id="PF01145"/>
    </source>
</evidence>
<dbReference type="RefSeq" id="WP_186945301.1">
    <property type="nucleotide sequence ID" value="NZ_JACOGF010000001.1"/>
</dbReference>
<dbReference type="Pfam" id="PF01145">
    <property type="entry name" value="Band_7"/>
    <property type="match status" value="1"/>
</dbReference>
<dbReference type="InterPro" id="IPR017037">
    <property type="entry name" value="UCP035261"/>
</dbReference>
<dbReference type="PIRSF" id="PIRSF035261">
    <property type="entry name" value="UCP035261"/>
    <property type="match status" value="1"/>
</dbReference>
<protein>
    <submittedName>
        <fullName evidence="2">Flotillin family protein</fullName>
    </submittedName>
</protein>
<evidence type="ECO:0000313" key="3">
    <source>
        <dbReference type="Proteomes" id="UP000650424"/>
    </source>
</evidence>
<keyword evidence="3" id="KW-1185">Reference proteome</keyword>
<dbReference type="InterPro" id="IPR001107">
    <property type="entry name" value="Band_7"/>
</dbReference>
<proteinExistence type="predicted"/>
<sequence>MFEIILAVSAVALILLFYTSNILVYISNEKIGIVEKKWSTGGSVQQGFIALNGEAGFQPEVLRGGFHVFFPFQYAIHRHDLVTIQQGTLAYVFARDGQAMAPTQNLACNKAANDFTNVRSFLTSDGQKGLQRKILREGTYAINLAQFVVLTADRVYALPLPGDGNVSSEGMVVGQLAEMLDELRLRNGFLPLVIRDDKLAVITTHEGRSLPEGTIVAPVVGADPHEDRSYHHDFQNPEVFIEGGGYKGRQLQVLVEGTYYLNARFATYEIVEKRVVPVGYVGVVVSYTGKAGNDVTGESYRHGELVSSDEKGVQVTPLLPGKYALNPYAKRVIDVPTTNFILKWQSGQVGSHELDKHLSEVSLITKDAFEPDLPLSVVVNIDYKMAPLVIQRFGDIQKLVEQTLDPMVAAYFKNIGQGKTLIELLQERSDIQERAKAEMRKNFEGYNLTLNEVLIGTPRAKTGDTQIEVILKQLRERQVSREQLETYKTKETAAVQERILREAEAKAKQQTAITESELAVKIAENQGSAAVQKAIKAAEEARQVASGAADAKRTLANAEAYQIQQIGEAQAKATELNVEAYGGPELQFQQTVLLRFAEAIEKGHIAMVPSIQTGGSGSGSSSAVDAFLALAAKDLLNKGEGKAAIINAG</sequence>
<dbReference type="EMBL" id="JACOGF010000001">
    <property type="protein sequence ID" value="MBC3916055.1"/>
    <property type="molecule type" value="Genomic_DNA"/>
</dbReference>
<accession>A0ABR6ZJI6</accession>
<evidence type="ECO:0000313" key="2">
    <source>
        <dbReference type="EMBL" id="MBC3916055.1"/>
    </source>
</evidence>
<name>A0ABR6ZJI6_9BURK</name>
<gene>
    <name evidence="2" type="ORF">H8L32_01030</name>
</gene>